<dbReference type="Gene3D" id="2.60.40.1760">
    <property type="entry name" value="glycosyl hydrolase (family 31)"/>
    <property type="match status" value="1"/>
</dbReference>
<dbReference type="SUPFAM" id="SSF57492">
    <property type="entry name" value="Trefoil"/>
    <property type="match status" value="1"/>
</dbReference>
<dbReference type="Gene3D" id="4.10.110.10">
    <property type="entry name" value="Spasmolytic Protein, domain 1"/>
    <property type="match status" value="1"/>
</dbReference>
<dbReference type="EMBL" id="JXXN02001650">
    <property type="protein sequence ID" value="THD24344.1"/>
    <property type="molecule type" value="Genomic_DNA"/>
</dbReference>
<feature type="region of interest" description="Disordered" evidence="3">
    <location>
        <begin position="1"/>
        <end position="20"/>
    </location>
</feature>
<name>A0A2H1CCM3_FASHE</name>
<evidence type="ECO:0000313" key="4">
    <source>
        <dbReference type="EMBL" id="THD24344.1"/>
    </source>
</evidence>
<dbReference type="Pfam" id="PF00088">
    <property type="entry name" value="Trefoil"/>
    <property type="match status" value="1"/>
</dbReference>
<evidence type="ECO:0000256" key="3">
    <source>
        <dbReference type="SAM" id="MobiDB-lite"/>
    </source>
</evidence>
<evidence type="ECO:0000313" key="5">
    <source>
        <dbReference type="Proteomes" id="UP000230066"/>
    </source>
</evidence>
<sequence length="230" mass="25918">MLDLLTQRTSNRSSRYGSAHVHTRARSIKVGERNNASVCDCGTPAVMIISKAPSLCILFILWLVGDGVYAVKRVSPKVCGLVREINRLDCFPEEGANQGQCEERGCCWVPQDSSEPGMPMCFFSPEYATYMTEELNQTDRGFSALLWRNRSSYVANEFKQVRLDAIAETKTRLRLRFTIPSDPNRWEPPIPLGEPEKNLIKGDYDVDVQQSPFGIRVSSQSKVNSRSFSK</sequence>
<gene>
    <name evidence="4" type="ORF">D915_004716</name>
</gene>
<dbReference type="InterPro" id="IPR000519">
    <property type="entry name" value="P_trefoil_dom"/>
</dbReference>
<comment type="caution">
    <text evidence="4">The sequence shown here is derived from an EMBL/GenBank/DDBJ whole genome shotgun (WGS) entry which is preliminary data.</text>
</comment>
<dbReference type="AlphaFoldDB" id="A0A2H1CCM3"/>
<keyword evidence="1" id="KW-1015">Disulfide bond</keyword>
<dbReference type="CDD" id="cd00111">
    <property type="entry name" value="Trefoil"/>
    <property type="match status" value="1"/>
</dbReference>
<dbReference type="InterPro" id="IPR044913">
    <property type="entry name" value="P_trefoil_dom_sf"/>
</dbReference>
<protein>
    <submittedName>
        <fullName evidence="4">Lysosomal alpha-glucosidase</fullName>
    </submittedName>
</protein>
<dbReference type="Proteomes" id="UP000230066">
    <property type="component" value="Unassembled WGS sequence"/>
</dbReference>
<feature type="compositionally biased region" description="Polar residues" evidence="3">
    <location>
        <begin position="1"/>
        <end position="16"/>
    </location>
</feature>
<proteinExistence type="predicted"/>
<keyword evidence="5" id="KW-1185">Reference proteome</keyword>
<evidence type="ECO:0000256" key="2">
    <source>
        <dbReference type="PROSITE-ProRule" id="PRU00779"/>
    </source>
</evidence>
<comment type="caution">
    <text evidence="2">Lacks conserved residue(s) required for the propagation of feature annotation.</text>
</comment>
<evidence type="ECO:0000256" key="1">
    <source>
        <dbReference type="ARBA" id="ARBA00023157"/>
    </source>
</evidence>
<accession>A0A2H1CCM3</accession>
<organism evidence="4 5">
    <name type="scientific">Fasciola hepatica</name>
    <name type="common">Liver fluke</name>
    <dbReference type="NCBI Taxonomy" id="6192"/>
    <lineage>
        <taxon>Eukaryota</taxon>
        <taxon>Metazoa</taxon>
        <taxon>Spiralia</taxon>
        <taxon>Lophotrochozoa</taxon>
        <taxon>Platyhelminthes</taxon>
        <taxon>Trematoda</taxon>
        <taxon>Digenea</taxon>
        <taxon>Plagiorchiida</taxon>
        <taxon>Echinostomata</taxon>
        <taxon>Echinostomatoidea</taxon>
        <taxon>Fasciolidae</taxon>
        <taxon>Fasciola</taxon>
    </lineage>
</organism>
<reference evidence="4" key="1">
    <citation type="submission" date="2019-03" db="EMBL/GenBank/DDBJ databases">
        <title>Improved annotation for the trematode Fasciola hepatica.</title>
        <authorList>
            <person name="Choi Y.-J."/>
            <person name="Martin J."/>
            <person name="Mitreva M."/>
        </authorList>
    </citation>
    <scope>NUCLEOTIDE SEQUENCE [LARGE SCALE GENOMIC DNA]</scope>
</reference>
<dbReference type="SMART" id="SM00018">
    <property type="entry name" value="PD"/>
    <property type="match status" value="1"/>
</dbReference>
<dbReference type="PROSITE" id="PS51448">
    <property type="entry name" value="P_TREFOIL_2"/>
    <property type="match status" value="1"/>
</dbReference>